<evidence type="ECO:0000313" key="2">
    <source>
        <dbReference type="Proteomes" id="UP001497525"/>
    </source>
</evidence>
<gene>
    <name evidence="1" type="ORF">CDAUBV1_LOCUS16326</name>
</gene>
<proteinExistence type="predicted"/>
<reference evidence="1" key="1">
    <citation type="submission" date="2024-06" db="EMBL/GenBank/DDBJ databases">
        <authorList>
            <person name="Liu X."/>
            <person name="Lenzi L."/>
            <person name="Haldenby T S."/>
            <person name="Uol C."/>
        </authorList>
    </citation>
    <scope>NUCLEOTIDE SEQUENCE</scope>
</reference>
<sequence>MPTEFNLEAYGAHAHYQLPTLDSFSLDTGVHQQTGIPRLQSPPVIQSPQIRVHQRTNVPCLQSPPPLMPSSKIRECATVCHDVQNIVCCQLLC</sequence>
<dbReference type="Proteomes" id="UP001497525">
    <property type="component" value="Unassembled WGS sequence"/>
</dbReference>
<dbReference type="EMBL" id="CAXLJL010000822">
    <property type="protein sequence ID" value="CAL5141043.1"/>
    <property type="molecule type" value="Genomic_DNA"/>
</dbReference>
<organism evidence="1 2">
    <name type="scientific">Calicophoron daubneyi</name>
    <name type="common">Rumen fluke</name>
    <name type="synonym">Paramphistomum daubneyi</name>
    <dbReference type="NCBI Taxonomy" id="300641"/>
    <lineage>
        <taxon>Eukaryota</taxon>
        <taxon>Metazoa</taxon>
        <taxon>Spiralia</taxon>
        <taxon>Lophotrochozoa</taxon>
        <taxon>Platyhelminthes</taxon>
        <taxon>Trematoda</taxon>
        <taxon>Digenea</taxon>
        <taxon>Plagiorchiida</taxon>
        <taxon>Pronocephalata</taxon>
        <taxon>Paramphistomoidea</taxon>
        <taxon>Paramphistomidae</taxon>
        <taxon>Calicophoron</taxon>
    </lineage>
</organism>
<evidence type="ECO:0008006" key="3">
    <source>
        <dbReference type="Google" id="ProtNLM"/>
    </source>
</evidence>
<protein>
    <recommendedName>
        <fullName evidence="3">Sprouty</fullName>
    </recommendedName>
</protein>
<dbReference type="AlphaFoldDB" id="A0AAV2TYC3"/>
<evidence type="ECO:0000313" key="1">
    <source>
        <dbReference type="EMBL" id="CAL5141043.1"/>
    </source>
</evidence>
<comment type="caution">
    <text evidence="1">The sequence shown here is derived from an EMBL/GenBank/DDBJ whole genome shotgun (WGS) entry which is preliminary data.</text>
</comment>
<name>A0AAV2TYC3_CALDB</name>
<accession>A0AAV2TYC3</accession>